<organism evidence="1 2">
    <name type="scientific">Phakopsora pachyrhizi</name>
    <name type="common">Asian soybean rust disease fungus</name>
    <dbReference type="NCBI Taxonomy" id="170000"/>
    <lineage>
        <taxon>Eukaryota</taxon>
        <taxon>Fungi</taxon>
        <taxon>Dikarya</taxon>
        <taxon>Basidiomycota</taxon>
        <taxon>Pucciniomycotina</taxon>
        <taxon>Pucciniomycetes</taxon>
        <taxon>Pucciniales</taxon>
        <taxon>Phakopsoraceae</taxon>
        <taxon>Phakopsora</taxon>
    </lineage>
</organism>
<protein>
    <submittedName>
        <fullName evidence="1">Uncharacterized protein</fullName>
    </submittedName>
</protein>
<accession>A0AAV0B7Q5</accession>
<name>A0AAV0B7Q5_PHAPC</name>
<sequence length="139" mass="15951">MPIEETPASKTLSVISFLNEKSKSSLMLLIGVESFWSMLERVGISRSDWAWMLLPAKSSLKRSLVEVLVTDRLRSVVNPIPGIRLELDDRRSPLIPGRLYQSKDQMRKHHDDDDDHQINFRSSICPIRSAVQKKLIQKP</sequence>
<keyword evidence="2" id="KW-1185">Reference proteome</keyword>
<dbReference type="AlphaFoldDB" id="A0AAV0B7Q5"/>
<comment type="caution">
    <text evidence="1">The sequence shown here is derived from an EMBL/GenBank/DDBJ whole genome shotgun (WGS) entry which is preliminary data.</text>
</comment>
<reference evidence="1" key="1">
    <citation type="submission" date="2022-06" db="EMBL/GenBank/DDBJ databases">
        <authorList>
            <consortium name="SYNGENTA / RWTH Aachen University"/>
        </authorList>
    </citation>
    <scope>NUCLEOTIDE SEQUENCE</scope>
</reference>
<dbReference type="Proteomes" id="UP001153365">
    <property type="component" value="Unassembled WGS sequence"/>
</dbReference>
<evidence type="ECO:0000313" key="1">
    <source>
        <dbReference type="EMBL" id="CAH7683174.1"/>
    </source>
</evidence>
<proteinExistence type="predicted"/>
<gene>
    <name evidence="1" type="ORF">PPACK8108_LOCUS16544</name>
</gene>
<dbReference type="EMBL" id="CALTRL010004515">
    <property type="protein sequence ID" value="CAH7683174.1"/>
    <property type="molecule type" value="Genomic_DNA"/>
</dbReference>
<evidence type="ECO:0000313" key="2">
    <source>
        <dbReference type="Proteomes" id="UP001153365"/>
    </source>
</evidence>